<dbReference type="GO" id="GO:0008757">
    <property type="term" value="F:S-adenosylmethionine-dependent methyltransferase activity"/>
    <property type="evidence" value="ECO:0007669"/>
    <property type="project" value="InterPro"/>
</dbReference>
<evidence type="ECO:0000259" key="2">
    <source>
        <dbReference type="Pfam" id="PF08241"/>
    </source>
</evidence>
<protein>
    <recommendedName>
        <fullName evidence="2">Methyltransferase type 11 domain-containing protein</fullName>
    </recommendedName>
</protein>
<sequence>MEDATPYDVPVDPARSLAEVRHAHDVLVPFYAERLADALDRMPADRAVLGLFRELVRAVGDEVADVGCGTGRLVPYLAAQGLRPRGVDASSGMVAGGPPRASRGGVRGGRRAGPAVRGRVAGRGRVLVLADVPAAR</sequence>
<feature type="domain" description="Methyltransferase type 11" evidence="2">
    <location>
        <begin position="65"/>
        <end position="95"/>
    </location>
</feature>
<reference evidence="3 4" key="1">
    <citation type="submission" date="2016-11" db="EMBL/GenBank/DDBJ databases">
        <authorList>
            <person name="Jaros S."/>
            <person name="Januszkiewicz K."/>
            <person name="Wedrychowicz H."/>
        </authorList>
    </citation>
    <scope>NUCLEOTIDE SEQUENCE [LARGE SCALE GENOMIC DNA]</scope>
    <source>
        <strain evidence="3 4">DSM 43832</strain>
    </source>
</reference>
<dbReference type="EMBL" id="FRAP01000015">
    <property type="protein sequence ID" value="SHK98213.1"/>
    <property type="molecule type" value="Genomic_DNA"/>
</dbReference>
<dbReference type="InterPro" id="IPR013216">
    <property type="entry name" value="Methyltransf_11"/>
</dbReference>
<name>A0A1M6WWZ5_PSETH</name>
<gene>
    <name evidence="3" type="ORF">SAMN05443637_115156</name>
</gene>
<evidence type="ECO:0000256" key="1">
    <source>
        <dbReference type="SAM" id="MobiDB-lite"/>
    </source>
</evidence>
<dbReference type="InterPro" id="IPR029063">
    <property type="entry name" value="SAM-dependent_MTases_sf"/>
</dbReference>
<dbReference type="Gene3D" id="3.40.50.150">
    <property type="entry name" value="Vaccinia Virus protein VP39"/>
    <property type="match status" value="1"/>
</dbReference>
<dbReference type="RefSeq" id="WP_234997432.1">
    <property type="nucleotide sequence ID" value="NZ_FRAP01000015.1"/>
</dbReference>
<feature type="region of interest" description="Disordered" evidence="1">
    <location>
        <begin position="88"/>
        <end position="114"/>
    </location>
</feature>
<accession>A0A1M6WWZ5</accession>
<evidence type="ECO:0000313" key="4">
    <source>
        <dbReference type="Proteomes" id="UP000184363"/>
    </source>
</evidence>
<proteinExistence type="predicted"/>
<dbReference type="Pfam" id="PF08241">
    <property type="entry name" value="Methyltransf_11"/>
    <property type="match status" value="1"/>
</dbReference>
<dbReference type="SUPFAM" id="SSF53335">
    <property type="entry name" value="S-adenosyl-L-methionine-dependent methyltransferases"/>
    <property type="match status" value="1"/>
</dbReference>
<dbReference type="STRING" id="1848.SAMN05443637_115156"/>
<keyword evidence="4" id="KW-1185">Reference proteome</keyword>
<dbReference type="Proteomes" id="UP000184363">
    <property type="component" value="Unassembled WGS sequence"/>
</dbReference>
<dbReference type="AlphaFoldDB" id="A0A1M6WWZ5"/>
<evidence type="ECO:0000313" key="3">
    <source>
        <dbReference type="EMBL" id="SHK98213.1"/>
    </source>
</evidence>
<organism evidence="3 4">
    <name type="scientific">Pseudonocardia thermophila</name>
    <dbReference type="NCBI Taxonomy" id="1848"/>
    <lineage>
        <taxon>Bacteria</taxon>
        <taxon>Bacillati</taxon>
        <taxon>Actinomycetota</taxon>
        <taxon>Actinomycetes</taxon>
        <taxon>Pseudonocardiales</taxon>
        <taxon>Pseudonocardiaceae</taxon>
        <taxon>Pseudonocardia</taxon>
    </lineage>
</organism>